<dbReference type="EMBL" id="KZ678131">
    <property type="protein sequence ID" value="PSN71072.1"/>
    <property type="molecule type" value="Genomic_DNA"/>
</dbReference>
<name>A0A2T2P082_CORCC</name>
<dbReference type="Proteomes" id="UP000240883">
    <property type="component" value="Unassembled WGS sequence"/>
</dbReference>
<dbReference type="InterPro" id="IPR027417">
    <property type="entry name" value="P-loop_NTPase"/>
</dbReference>
<accession>A0A2T2P082</accession>
<dbReference type="OrthoDB" id="10042665at2759"/>
<dbReference type="AlphaFoldDB" id="A0A2T2P082"/>
<evidence type="ECO:0000313" key="3">
    <source>
        <dbReference type="Proteomes" id="UP000240883"/>
    </source>
</evidence>
<dbReference type="SMART" id="SM00382">
    <property type="entry name" value="AAA"/>
    <property type="match status" value="1"/>
</dbReference>
<dbReference type="GO" id="GO:0005524">
    <property type="term" value="F:ATP binding"/>
    <property type="evidence" value="ECO:0007669"/>
    <property type="project" value="InterPro"/>
</dbReference>
<feature type="domain" description="AAA+ ATPase" evidence="1">
    <location>
        <begin position="399"/>
        <end position="526"/>
    </location>
</feature>
<dbReference type="SUPFAM" id="SSF52540">
    <property type="entry name" value="P-loop containing nucleoside triphosphate hydrolases"/>
    <property type="match status" value="1"/>
</dbReference>
<dbReference type="GO" id="GO:0016887">
    <property type="term" value="F:ATP hydrolysis activity"/>
    <property type="evidence" value="ECO:0007669"/>
    <property type="project" value="InterPro"/>
</dbReference>
<reference evidence="2 3" key="1">
    <citation type="journal article" date="2018" name="Front. Microbiol.">
        <title>Genome-Wide Analysis of Corynespora cassiicola Leaf Fall Disease Putative Effectors.</title>
        <authorList>
            <person name="Lopez D."/>
            <person name="Ribeiro S."/>
            <person name="Label P."/>
            <person name="Fumanal B."/>
            <person name="Venisse J.S."/>
            <person name="Kohler A."/>
            <person name="de Oliveira R.R."/>
            <person name="Labutti K."/>
            <person name="Lipzen A."/>
            <person name="Lail K."/>
            <person name="Bauer D."/>
            <person name="Ohm R.A."/>
            <person name="Barry K.W."/>
            <person name="Spatafora J."/>
            <person name="Grigoriev I.V."/>
            <person name="Martin F.M."/>
            <person name="Pujade-Renaud V."/>
        </authorList>
    </citation>
    <scope>NUCLEOTIDE SEQUENCE [LARGE SCALE GENOMIC DNA]</scope>
    <source>
        <strain evidence="2 3">Philippines</strain>
    </source>
</reference>
<dbReference type="PANTHER" id="PTHR46411:SF3">
    <property type="entry name" value="AAA+ ATPASE DOMAIN-CONTAINING PROTEIN"/>
    <property type="match status" value="1"/>
</dbReference>
<evidence type="ECO:0000259" key="1">
    <source>
        <dbReference type="SMART" id="SM00382"/>
    </source>
</evidence>
<organism evidence="2 3">
    <name type="scientific">Corynespora cassiicola Philippines</name>
    <dbReference type="NCBI Taxonomy" id="1448308"/>
    <lineage>
        <taxon>Eukaryota</taxon>
        <taxon>Fungi</taxon>
        <taxon>Dikarya</taxon>
        <taxon>Ascomycota</taxon>
        <taxon>Pezizomycotina</taxon>
        <taxon>Dothideomycetes</taxon>
        <taxon>Pleosporomycetidae</taxon>
        <taxon>Pleosporales</taxon>
        <taxon>Corynesporascaceae</taxon>
        <taxon>Corynespora</taxon>
    </lineage>
</organism>
<dbReference type="Gene3D" id="3.40.50.300">
    <property type="entry name" value="P-loop containing nucleotide triphosphate hydrolases"/>
    <property type="match status" value="1"/>
</dbReference>
<dbReference type="Pfam" id="PF22942">
    <property type="entry name" value="DUF7025"/>
    <property type="match status" value="1"/>
</dbReference>
<dbReference type="CDD" id="cd19481">
    <property type="entry name" value="RecA-like_protease"/>
    <property type="match status" value="1"/>
</dbReference>
<protein>
    <submittedName>
        <fullName evidence="2">P-loop containing nucleoside triphosphate hydrolase protein</fullName>
    </submittedName>
</protein>
<dbReference type="STRING" id="1448308.A0A2T2P082"/>
<keyword evidence="2" id="KW-0378">Hydrolase</keyword>
<gene>
    <name evidence="2" type="ORF">BS50DRAFT_660026</name>
</gene>
<dbReference type="Pfam" id="PF00004">
    <property type="entry name" value="AAA"/>
    <property type="match status" value="1"/>
</dbReference>
<proteinExistence type="predicted"/>
<dbReference type="InterPro" id="IPR003593">
    <property type="entry name" value="AAA+_ATPase"/>
</dbReference>
<sequence>MYPIPLRSCPPTLYDGCREYPPRPHQNIEGGDIGSDYELDLKTPEQEPLGMTPELKELYRRDEYAPWNEKYPGDIVGNMYDPATAAKYALVVRKQPDRSGKGGLMLCSITIQSPLIRGVLSEVFKNFRGISTKLKNLTFSYPFHEFFHRCDSFNAQTATCTDRPTLQHMELLREVLVPCIQPDIDRRDDLLKHGLISYDFLWALFEPGTEIYSEVHSHDRIFLLLRTQYERGIFSIICRYVEYDGHKFGYNSTSLSLSSFDGVISISELDVIPAQFHPEADRLKSRLWNRAKVFEKLTGVHYKSYTGQYIPRRALSHVLAPAPMESGRIMIDAKVFYEHNPKESLRLSSLSCVHEITFSTDAFPRLVLPHDYKELILAFATNQLSSNDTFDDVIKGKGKGMTILLHGEPGVGKTLTVEATSEEMRKPLYIMSAGELGYSASEVEDKLRKVLDVTTKWGAILLIDECDIFLEKRTVSDIERNKLVAIFLRALEYFKGIMFLTTNRIGTFDAAFQSRIHLTINYPALDFESRKHIWKTFLPGTSGESDVEKVPRHVISESDIFDLALIALNGREIKNIVKSARLLSASKQVPLSISHIDTVLRVKGILLAED</sequence>
<evidence type="ECO:0000313" key="2">
    <source>
        <dbReference type="EMBL" id="PSN71072.1"/>
    </source>
</evidence>
<dbReference type="InterPro" id="IPR003959">
    <property type="entry name" value="ATPase_AAA_core"/>
</dbReference>
<dbReference type="InterPro" id="IPR054289">
    <property type="entry name" value="DUF7025"/>
</dbReference>
<keyword evidence="3" id="KW-1185">Reference proteome</keyword>
<dbReference type="PANTHER" id="PTHR46411">
    <property type="entry name" value="FAMILY ATPASE, PUTATIVE-RELATED"/>
    <property type="match status" value="1"/>
</dbReference>